<reference evidence="7" key="1">
    <citation type="submission" date="2016-10" db="EMBL/GenBank/DDBJ databases">
        <authorList>
            <person name="Varghese N."/>
            <person name="Submissions S."/>
        </authorList>
    </citation>
    <scope>NUCLEOTIDE SEQUENCE [LARGE SCALE GENOMIC DNA]</scope>
    <source>
        <strain evidence="7">CGMCC 4.3510</strain>
    </source>
</reference>
<keyword evidence="2" id="KW-0805">Transcription regulation</keyword>
<evidence type="ECO:0000256" key="1">
    <source>
        <dbReference type="ARBA" id="ARBA00009437"/>
    </source>
</evidence>
<dbReference type="PROSITE" id="PS50931">
    <property type="entry name" value="HTH_LYSR"/>
    <property type="match status" value="1"/>
</dbReference>
<dbReference type="InterPro" id="IPR036388">
    <property type="entry name" value="WH-like_DNA-bd_sf"/>
</dbReference>
<dbReference type="Pfam" id="PF03466">
    <property type="entry name" value="LysR_substrate"/>
    <property type="match status" value="1"/>
</dbReference>
<organism evidence="6 7">
    <name type="scientific">Actinacidiphila alni</name>
    <dbReference type="NCBI Taxonomy" id="380248"/>
    <lineage>
        <taxon>Bacteria</taxon>
        <taxon>Bacillati</taxon>
        <taxon>Actinomycetota</taxon>
        <taxon>Actinomycetes</taxon>
        <taxon>Kitasatosporales</taxon>
        <taxon>Streptomycetaceae</taxon>
        <taxon>Actinacidiphila</taxon>
    </lineage>
</organism>
<proteinExistence type="inferred from homology"/>
<dbReference type="InterPro" id="IPR050950">
    <property type="entry name" value="HTH-type_LysR_regulators"/>
</dbReference>
<dbReference type="RefSeq" id="WP_093712524.1">
    <property type="nucleotide sequence ID" value="NZ_FONG01000003.1"/>
</dbReference>
<accession>A0A1I2B1M9</accession>
<name>A0A1I2B1M9_9ACTN</name>
<evidence type="ECO:0000259" key="5">
    <source>
        <dbReference type="PROSITE" id="PS50931"/>
    </source>
</evidence>
<dbReference type="InterPro" id="IPR036390">
    <property type="entry name" value="WH_DNA-bd_sf"/>
</dbReference>
<evidence type="ECO:0000313" key="6">
    <source>
        <dbReference type="EMBL" id="SFE49907.1"/>
    </source>
</evidence>
<evidence type="ECO:0000313" key="7">
    <source>
        <dbReference type="Proteomes" id="UP000199323"/>
    </source>
</evidence>
<comment type="similarity">
    <text evidence="1">Belongs to the LysR transcriptional regulatory family.</text>
</comment>
<dbReference type="Pfam" id="PF00126">
    <property type="entry name" value="HTH_1"/>
    <property type="match status" value="1"/>
</dbReference>
<keyword evidence="4" id="KW-0804">Transcription</keyword>
<dbReference type="OrthoDB" id="4131546at2"/>
<dbReference type="STRING" id="380248.SAMN05216251_103314"/>
<dbReference type="Proteomes" id="UP000199323">
    <property type="component" value="Unassembled WGS sequence"/>
</dbReference>
<evidence type="ECO:0000256" key="3">
    <source>
        <dbReference type="ARBA" id="ARBA00023125"/>
    </source>
</evidence>
<dbReference type="GO" id="GO:0003677">
    <property type="term" value="F:DNA binding"/>
    <property type="evidence" value="ECO:0007669"/>
    <property type="project" value="UniProtKB-KW"/>
</dbReference>
<dbReference type="GO" id="GO:0005829">
    <property type="term" value="C:cytosol"/>
    <property type="evidence" value="ECO:0007669"/>
    <property type="project" value="TreeGrafter"/>
</dbReference>
<dbReference type="InterPro" id="IPR000847">
    <property type="entry name" value="LysR_HTH_N"/>
</dbReference>
<dbReference type="SUPFAM" id="SSF46785">
    <property type="entry name" value="Winged helix' DNA-binding domain"/>
    <property type="match status" value="1"/>
</dbReference>
<dbReference type="CDD" id="cd05466">
    <property type="entry name" value="PBP2_LTTR_substrate"/>
    <property type="match status" value="1"/>
</dbReference>
<dbReference type="PANTHER" id="PTHR30419:SF8">
    <property type="entry name" value="NITROGEN ASSIMILATION TRANSCRIPTIONAL ACTIVATOR-RELATED"/>
    <property type="match status" value="1"/>
</dbReference>
<protein>
    <submittedName>
        <fullName evidence="6">DNA-binding transcriptional regulator, LysR family</fullName>
    </submittedName>
</protein>
<dbReference type="SUPFAM" id="SSF53850">
    <property type="entry name" value="Periplasmic binding protein-like II"/>
    <property type="match status" value="1"/>
</dbReference>
<dbReference type="Gene3D" id="1.10.10.10">
    <property type="entry name" value="Winged helix-like DNA-binding domain superfamily/Winged helix DNA-binding domain"/>
    <property type="match status" value="1"/>
</dbReference>
<dbReference type="Gene3D" id="3.40.190.10">
    <property type="entry name" value="Periplasmic binding protein-like II"/>
    <property type="match status" value="2"/>
</dbReference>
<dbReference type="InterPro" id="IPR005119">
    <property type="entry name" value="LysR_subst-bd"/>
</dbReference>
<evidence type="ECO:0000256" key="2">
    <source>
        <dbReference type="ARBA" id="ARBA00023015"/>
    </source>
</evidence>
<feature type="domain" description="HTH lysR-type" evidence="5">
    <location>
        <begin position="1"/>
        <end position="59"/>
    </location>
</feature>
<evidence type="ECO:0000256" key="4">
    <source>
        <dbReference type="ARBA" id="ARBA00023163"/>
    </source>
</evidence>
<gene>
    <name evidence="6" type="ORF">SAMN05216251_103314</name>
</gene>
<dbReference type="EMBL" id="FONG01000003">
    <property type="protein sequence ID" value="SFE49907.1"/>
    <property type="molecule type" value="Genomic_DNA"/>
</dbReference>
<dbReference type="GO" id="GO:0003700">
    <property type="term" value="F:DNA-binding transcription factor activity"/>
    <property type="evidence" value="ECO:0007669"/>
    <property type="project" value="InterPro"/>
</dbReference>
<keyword evidence="7" id="KW-1185">Reference proteome</keyword>
<keyword evidence="3 6" id="KW-0238">DNA-binding</keyword>
<dbReference type="PANTHER" id="PTHR30419">
    <property type="entry name" value="HTH-TYPE TRANSCRIPTIONAL REGULATOR YBHD"/>
    <property type="match status" value="1"/>
</dbReference>
<dbReference type="AlphaFoldDB" id="A0A1I2B1M9"/>
<dbReference type="FunFam" id="1.10.10.10:FF:000001">
    <property type="entry name" value="LysR family transcriptional regulator"/>
    <property type="match status" value="1"/>
</dbReference>
<sequence length="311" mass="32089">MYDPTRLAALVAVAEAGSITRAAARLGYTVPALSQQLAKLEREAGAELLVRTHRGTVLSTAGEVLVPHARLVLDQMERARLELAELAGVSGGRVRVGTFSTAGMHLLPPVLTAFRRSHPAVRLIVAEYEPPAGLVAVAEGAADLALTHVYDGAPDAGAPGGVTVEPLLVEELVLITAPGQALAASAAPLALAELDGQPLVSSPDTYPNRRAIEVALDAVGARMPVVCETPSYVTVCALVSAGLGVALVPRMVADAAAVPLGVRALAAPGIRRTIALGWREQERGPSAAALRALLLAGYRRGPEAPARTPRV</sequence>